<organism evidence="1 2">
    <name type="scientific">Hymenobacter glaciei</name>
    <dbReference type="NCBI Taxonomy" id="877209"/>
    <lineage>
        <taxon>Bacteria</taxon>
        <taxon>Pseudomonadati</taxon>
        <taxon>Bacteroidota</taxon>
        <taxon>Cytophagia</taxon>
        <taxon>Cytophagales</taxon>
        <taxon>Hymenobacteraceae</taxon>
        <taxon>Hymenobacter</taxon>
    </lineage>
</organism>
<dbReference type="EMBL" id="BAABDK010000031">
    <property type="protein sequence ID" value="GAA4049647.1"/>
    <property type="molecule type" value="Genomic_DNA"/>
</dbReference>
<comment type="caution">
    <text evidence="1">The sequence shown here is derived from an EMBL/GenBank/DDBJ whole genome shotgun (WGS) entry which is preliminary data.</text>
</comment>
<sequence>MLDLRADRRQLGSIHRGLGNQLVPATFTQPLAAEVQQLITGQLPARAGARPVVLRVFALSIGEDLRPTSEHGEAELVADFLEPLPDSTFRMLLSVGEITRRGGLDVTNFHPTNIAIVLQQALRQLAALPAAPSATEVLSRADALAGRGGAAARRFAVQTAAAPKRGFYHSLQEFLDNAPTEPTQPFLVTHVPRTGKRWAGSDEIQVSYLYLDAAHPARPVPTGDLWGLSDGQELFIAYRNRFYQLLAAPDGRSYTFVGPPVFNPQVAAGRAAATIGGGLIGAALAGAAYGPDLMGPYELHLASGRVLPVQDASQTDADGFAKAPATAQVYVYRAADAARRIPLTLRAGGQTATDLPARYFLPLIWDDQRAELQICVQAGAGAEACQSFRPSFEQPTYLECTVPADGGAPVLRPVSAKEGALAVRRMQSVLTADASDK</sequence>
<gene>
    <name evidence="1" type="ORF">GCM10022409_40360</name>
</gene>
<keyword evidence="2" id="KW-1185">Reference proteome</keyword>
<proteinExistence type="predicted"/>
<evidence type="ECO:0000313" key="2">
    <source>
        <dbReference type="Proteomes" id="UP001501469"/>
    </source>
</evidence>
<name>A0ABP7UQ53_9BACT</name>
<protein>
    <submittedName>
        <fullName evidence="1">Uncharacterized protein</fullName>
    </submittedName>
</protein>
<evidence type="ECO:0000313" key="1">
    <source>
        <dbReference type="EMBL" id="GAA4049647.1"/>
    </source>
</evidence>
<dbReference type="Proteomes" id="UP001501469">
    <property type="component" value="Unassembled WGS sequence"/>
</dbReference>
<reference evidence="2" key="1">
    <citation type="journal article" date="2019" name="Int. J. Syst. Evol. Microbiol.">
        <title>The Global Catalogue of Microorganisms (GCM) 10K type strain sequencing project: providing services to taxonomists for standard genome sequencing and annotation.</title>
        <authorList>
            <consortium name="The Broad Institute Genomics Platform"/>
            <consortium name="The Broad Institute Genome Sequencing Center for Infectious Disease"/>
            <person name="Wu L."/>
            <person name="Ma J."/>
        </authorList>
    </citation>
    <scope>NUCLEOTIDE SEQUENCE [LARGE SCALE GENOMIC DNA]</scope>
    <source>
        <strain evidence="2">JCM 17225</strain>
    </source>
</reference>
<accession>A0ABP7UQ53</accession>